<keyword evidence="3" id="KW-1185">Reference proteome</keyword>
<sequence length="531" mass="59533">MHGGCGDTVYSKVKPYKGHETVPDMQKALSEVCRDQIFSRIKESPFIGLMLDESLDVAVNKKLVIFCRISCHGEAKIEFAANVTVRDGKAATIMAAILSFLRTNGIGLDKVSGVGTDGANVMVGRQNGVGVQLQRMNGRIVATWCVAHRLALVAHWAAKTIDYLQTIQATLIAIYKFFQYSATRYLKIRELSQVMRAKVKRFKKPTQVRWLSLQDSILALHSAWGCLVLALGQEAAATQTEGAAQAKGILKVVKTAKFLGSLCMLADVLGCICTCNVVFQKDILDVHEIADMLASTQLSLDDMVTNPGHYLQDFLTQLERGGQFQGIPLQLTDANLQQIKSLQRRFTDNIKREIAKRFPKEDMQVQKDLAKVLDPQVLPARNDGLQAHGQDELRRLLNRYAEPGSGTGIDAVRAMQRFQQYKFYLTQHRAKTLPAMCKELIKKPHLFPDFSILAHISVSLPVSSVPCERGFSSQNSTHTIHRSCLKTSSVERKMWIKHEAKQDDFQEDQVIEKACTNFHTQRQRQNRKVVH</sequence>
<evidence type="ECO:0000259" key="1">
    <source>
        <dbReference type="Pfam" id="PF05699"/>
    </source>
</evidence>
<dbReference type="AlphaFoldDB" id="A0ABD0J857"/>
<name>A0ABD0J857_9CAEN</name>
<comment type="caution">
    <text evidence="2">The sequence shown here is derived from an EMBL/GenBank/DDBJ whole genome shotgun (WGS) entry which is preliminary data.</text>
</comment>
<dbReference type="Proteomes" id="UP001519460">
    <property type="component" value="Unassembled WGS sequence"/>
</dbReference>
<evidence type="ECO:0000313" key="2">
    <source>
        <dbReference type="EMBL" id="KAK7465217.1"/>
    </source>
</evidence>
<gene>
    <name evidence="2" type="ORF">BaRGS_00037621</name>
</gene>
<dbReference type="InterPro" id="IPR012337">
    <property type="entry name" value="RNaseH-like_sf"/>
</dbReference>
<dbReference type="Pfam" id="PF05699">
    <property type="entry name" value="Dimer_Tnp_hAT"/>
    <property type="match status" value="1"/>
</dbReference>
<dbReference type="EMBL" id="JACVVK020000570">
    <property type="protein sequence ID" value="KAK7465217.1"/>
    <property type="molecule type" value="Genomic_DNA"/>
</dbReference>
<dbReference type="PANTHER" id="PTHR46880:SF5">
    <property type="entry name" value="DUF4371 DOMAIN-CONTAINING PROTEIN"/>
    <property type="match status" value="1"/>
</dbReference>
<reference evidence="2 3" key="1">
    <citation type="journal article" date="2023" name="Sci. Data">
        <title>Genome assembly of the Korean intertidal mud-creeper Batillaria attramentaria.</title>
        <authorList>
            <person name="Patra A.K."/>
            <person name="Ho P.T."/>
            <person name="Jun S."/>
            <person name="Lee S.J."/>
            <person name="Kim Y."/>
            <person name="Won Y.J."/>
        </authorList>
    </citation>
    <scope>NUCLEOTIDE SEQUENCE [LARGE SCALE GENOMIC DNA]</scope>
    <source>
        <strain evidence="2">Wonlab-2016</strain>
    </source>
</reference>
<proteinExistence type="predicted"/>
<evidence type="ECO:0000313" key="3">
    <source>
        <dbReference type="Proteomes" id="UP001519460"/>
    </source>
</evidence>
<dbReference type="PANTHER" id="PTHR46880">
    <property type="entry name" value="RAS-ASSOCIATING DOMAIN-CONTAINING PROTEIN"/>
    <property type="match status" value="1"/>
</dbReference>
<dbReference type="SUPFAM" id="SSF53098">
    <property type="entry name" value="Ribonuclease H-like"/>
    <property type="match status" value="1"/>
</dbReference>
<dbReference type="InterPro" id="IPR008906">
    <property type="entry name" value="HATC_C_dom"/>
</dbReference>
<accession>A0ABD0J857</accession>
<protein>
    <recommendedName>
        <fullName evidence="1">HAT C-terminal dimerisation domain-containing protein</fullName>
    </recommendedName>
</protein>
<organism evidence="2 3">
    <name type="scientific">Batillaria attramentaria</name>
    <dbReference type="NCBI Taxonomy" id="370345"/>
    <lineage>
        <taxon>Eukaryota</taxon>
        <taxon>Metazoa</taxon>
        <taxon>Spiralia</taxon>
        <taxon>Lophotrochozoa</taxon>
        <taxon>Mollusca</taxon>
        <taxon>Gastropoda</taxon>
        <taxon>Caenogastropoda</taxon>
        <taxon>Sorbeoconcha</taxon>
        <taxon>Cerithioidea</taxon>
        <taxon>Batillariidae</taxon>
        <taxon>Batillaria</taxon>
    </lineage>
</organism>
<feature type="domain" description="HAT C-terminal dimerisation" evidence="1">
    <location>
        <begin position="443"/>
        <end position="498"/>
    </location>
</feature>